<dbReference type="InterPro" id="IPR009351">
    <property type="entry name" value="AlkZ-like"/>
</dbReference>
<dbReference type="Proteomes" id="UP000251995">
    <property type="component" value="Chromosome"/>
</dbReference>
<keyword evidence="2" id="KW-1185">Reference proteome</keyword>
<proteinExistence type="predicted"/>
<evidence type="ECO:0008006" key="3">
    <source>
        <dbReference type="Google" id="ProtNLM"/>
    </source>
</evidence>
<dbReference type="Pfam" id="PF06224">
    <property type="entry name" value="AlkZ-like"/>
    <property type="match status" value="1"/>
</dbReference>
<name>A0A344UTM6_9ACTN</name>
<dbReference type="AlphaFoldDB" id="A0A344UTM6"/>
<evidence type="ECO:0000313" key="1">
    <source>
        <dbReference type="EMBL" id="AXE38624.1"/>
    </source>
</evidence>
<sequence>MDSVNVFARAHEMPLFSRCGPYEPALLTGAVEGRSPLLHETWAHVASLVDIDLEPALRFRRRDAAREAWRSMVDLLDENPRLVDEVVARLADSPATARQISGGQRGNSPESWGWNWSASKTALEWAWRCGRVAVAGRTASFEKIYALPEQVLPARIRARPELTASQGHRELAARAAKALGVFTPADLADYFRTRRRPTDAALASLADEGFVEPVRVGGDPGWWMCAGSALPRRMAACTLVSPFDPVIFRRERALRLHDLDYRIEIYVPRARRRFGYYCLPFLLGQDFVARVDLRADRAAGELEIASAWREPGAESAPAFPGWSTVAAALAGHLEEVARWRGLGRIRVLDVGDLAEGLARSTD</sequence>
<dbReference type="PANTHER" id="PTHR30528:SF0">
    <property type="entry name" value="CYTOPLASMIC PROTEIN"/>
    <property type="match status" value="1"/>
</dbReference>
<organism evidence="1 2">
    <name type="scientific">Acidipropionibacterium virtanenii</name>
    <dbReference type="NCBI Taxonomy" id="2057246"/>
    <lineage>
        <taxon>Bacteria</taxon>
        <taxon>Bacillati</taxon>
        <taxon>Actinomycetota</taxon>
        <taxon>Actinomycetes</taxon>
        <taxon>Propionibacteriales</taxon>
        <taxon>Propionibacteriaceae</taxon>
        <taxon>Acidipropionibacterium</taxon>
    </lineage>
</organism>
<dbReference type="PANTHER" id="PTHR30528">
    <property type="entry name" value="CYTOPLASMIC PROTEIN"/>
    <property type="match status" value="1"/>
</dbReference>
<gene>
    <name evidence="1" type="ORF">JS278_01457</name>
</gene>
<evidence type="ECO:0000313" key="2">
    <source>
        <dbReference type="Proteomes" id="UP000251995"/>
    </source>
</evidence>
<protein>
    <recommendedName>
        <fullName evidence="3">Winged helix-turn-helix domain-containing protein</fullName>
    </recommendedName>
</protein>
<reference evidence="1 2" key="1">
    <citation type="submission" date="2017-12" db="EMBL/GenBank/DDBJ databases">
        <title>The whole genome sequence of the Acidipropionibacterium virtanenii sp. nov. type strain JS278.</title>
        <authorList>
            <person name="Laine P."/>
            <person name="Deptula P."/>
            <person name="Varmanen P."/>
            <person name="Auvinen P."/>
        </authorList>
    </citation>
    <scope>NUCLEOTIDE SEQUENCE [LARGE SCALE GENOMIC DNA]</scope>
    <source>
        <strain evidence="1 2">JS278</strain>
    </source>
</reference>
<accession>A0A344UTM6</accession>
<dbReference type="KEGG" id="acij:JS278_01457"/>
<dbReference type="EMBL" id="CP025198">
    <property type="protein sequence ID" value="AXE38624.1"/>
    <property type="molecule type" value="Genomic_DNA"/>
</dbReference>